<evidence type="ECO:0000313" key="6">
    <source>
        <dbReference type="Proteomes" id="UP000669133"/>
    </source>
</evidence>
<evidence type="ECO:0000313" key="5">
    <source>
        <dbReference type="EMBL" id="KAG5419158.1"/>
    </source>
</evidence>
<dbReference type="InterPro" id="IPR036770">
    <property type="entry name" value="Ankyrin_rpt-contain_sf"/>
</dbReference>
<dbReference type="EMBL" id="JAEOAQ010000003">
    <property type="protein sequence ID" value="KAG5419158.1"/>
    <property type="molecule type" value="Genomic_DNA"/>
</dbReference>
<evidence type="ECO:0008006" key="7">
    <source>
        <dbReference type="Google" id="ProtNLM"/>
    </source>
</evidence>
<evidence type="ECO:0000256" key="2">
    <source>
        <dbReference type="ARBA" id="ARBA00023043"/>
    </source>
</evidence>
<accession>A0A8H7ZC81</accession>
<dbReference type="GeneID" id="93651554"/>
<dbReference type="SUPFAM" id="SSF48403">
    <property type="entry name" value="Ankyrin repeat"/>
    <property type="match status" value="1"/>
</dbReference>
<dbReference type="PROSITE" id="PS50088">
    <property type="entry name" value="ANK_REPEAT"/>
    <property type="match status" value="1"/>
</dbReference>
<dbReference type="InterPro" id="IPR002110">
    <property type="entry name" value="Ankyrin_rpt"/>
</dbReference>
<dbReference type="PROSITE" id="PS50297">
    <property type="entry name" value="ANK_REP_REGION"/>
    <property type="match status" value="1"/>
</dbReference>
<dbReference type="Gene3D" id="1.25.40.20">
    <property type="entry name" value="Ankyrin repeat-containing domain"/>
    <property type="match status" value="1"/>
</dbReference>
<dbReference type="OrthoDB" id="19174at2759"/>
<dbReference type="PANTHER" id="PTHR24134:SF9">
    <property type="entry name" value="ANKYRIN REPEAT AND SOCS BOX PROTEIN 8"/>
    <property type="match status" value="1"/>
</dbReference>
<feature type="region of interest" description="Disordered" evidence="4">
    <location>
        <begin position="159"/>
        <end position="225"/>
    </location>
</feature>
<name>A0A8H7ZC81_9ASCO</name>
<dbReference type="SMART" id="SM00248">
    <property type="entry name" value="ANK"/>
    <property type="match status" value="1"/>
</dbReference>
<evidence type="ECO:0000256" key="1">
    <source>
        <dbReference type="ARBA" id="ARBA00022737"/>
    </source>
</evidence>
<feature type="compositionally biased region" description="Basic and acidic residues" evidence="4">
    <location>
        <begin position="177"/>
        <end position="197"/>
    </location>
</feature>
<dbReference type="AlphaFoldDB" id="A0A8H7ZC81"/>
<comment type="caution">
    <text evidence="5">The sequence shown here is derived from an EMBL/GenBank/DDBJ whole genome shotgun (WGS) entry which is preliminary data.</text>
</comment>
<protein>
    <recommendedName>
        <fullName evidence="7">Ankyrin repeat-containing protein</fullName>
    </recommendedName>
</protein>
<organism evidence="5 6">
    <name type="scientific">Candida metapsilosis</name>
    <dbReference type="NCBI Taxonomy" id="273372"/>
    <lineage>
        <taxon>Eukaryota</taxon>
        <taxon>Fungi</taxon>
        <taxon>Dikarya</taxon>
        <taxon>Ascomycota</taxon>
        <taxon>Saccharomycotina</taxon>
        <taxon>Pichiomycetes</taxon>
        <taxon>Debaryomycetaceae</taxon>
        <taxon>Candida/Lodderomyces clade</taxon>
        <taxon>Candida</taxon>
    </lineage>
</organism>
<keyword evidence="2 3" id="KW-0040">ANK repeat</keyword>
<keyword evidence="1" id="KW-0677">Repeat</keyword>
<keyword evidence="6" id="KW-1185">Reference proteome</keyword>
<evidence type="ECO:0000256" key="3">
    <source>
        <dbReference type="PROSITE-ProRule" id="PRU00023"/>
    </source>
</evidence>
<dbReference type="PANTHER" id="PTHR24134">
    <property type="entry name" value="ANKYRIN REPEAT-CONTAINING PROTEIN DDB_G0279043"/>
    <property type="match status" value="1"/>
</dbReference>
<reference evidence="5 6" key="1">
    <citation type="submission" date="2020-12" db="EMBL/GenBank/DDBJ databases">
        <title>Effect of drift, selection, and recombination on the evolution of hybrid genomes in Candida yeast pathogens.</title>
        <authorList>
            <person name="Mixao V."/>
            <person name="Ksiezopolska E."/>
            <person name="Saus E."/>
            <person name="Boekhout T."/>
            <person name="Gacser A."/>
            <person name="Gabaldon T."/>
        </authorList>
    </citation>
    <scope>NUCLEOTIDE SEQUENCE [LARGE SCALE GENOMIC DNA]</scope>
    <source>
        <strain evidence="5 6">BP57</strain>
    </source>
</reference>
<evidence type="ECO:0000256" key="4">
    <source>
        <dbReference type="SAM" id="MobiDB-lite"/>
    </source>
</evidence>
<gene>
    <name evidence="5" type="ORF">I9W82_002925</name>
</gene>
<sequence>MVSNIWIAAADNQRKEVEKYISSGDFTPNAKDPNGYTPIHAAASYGHHDLLGYLIEHGGNINVQDNEGDTPLHHVEDVPTAKLLVEKYKADYKIKNNDGLTAANFIEEEDEFPEVATYLKSLVHDKPEDVSSEVTQANAFIESLPQPGTRDGREIKYSLQSEDQQQGDEDLTPEELEERRRKIEEILKSENPEEGLRELIANAVHEGLEHRQQDNGEESGNKRRK</sequence>
<dbReference type="RefSeq" id="XP_067548274.1">
    <property type="nucleotide sequence ID" value="XM_067691834.1"/>
</dbReference>
<dbReference type="Proteomes" id="UP000669133">
    <property type="component" value="Unassembled WGS sequence"/>
</dbReference>
<feature type="repeat" description="ANK" evidence="3">
    <location>
        <begin position="34"/>
        <end position="66"/>
    </location>
</feature>
<feature type="compositionally biased region" description="Acidic residues" evidence="4">
    <location>
        <begin position="165"/>
        <end position="176"/>
    </location>
</feature>
<proteinExistence type="predicted"/>
<dbReference type="Pfam" id="PF12796">
    <property type="entry name" value="Ank_2"/>
    <property type="match status" value="1"/>
</dbReference>